<dbReference type="Pfam" id="PF12146">
    <property type="entry name" value="Hydrolase_4"/>
    <property type="match status" value="1"/>
</dbReference>
<dbReference type="eggNOG" id="KOG4667">
    <property type="taxonomic scope" value="Eukaryota"/>
</dbReference>
<dbReference type="HOGENOM" id="CLU_444876_0_0_1"/>
<dbReference type="KEGG" id="ago:AGOS_AFR601C"/>
<dbReference type="MEROPS" id="S09.A98"/>
<dbReference type="Gene3D" id="3.40.50.1820">
    <property type="entry name" value="alpha/beta hydrolase"/>
    <property type="match status" value="1"/>
</dbReference>
<dbReference type="PANTHER" id="PTHR42886">
    <property type="entry name" value="RE40534P-RELATED"/>
    <property type="match status" value="1"/>
</dbReference>
<dbReference type="GO" id="GO:0016791">
    <property type="term" value="F:phosphatase activity"/>
    <property type="evidence" value="ECO:0000318"/>
    <property type="project" value="GO_Central"/>
</dbReference>
<dbReference type="STRING" id="284811.Q752H2"/>
<reference evidence="2 3" key="1">
    <citation type="journal article" date="2004" name="Science">
        <title>The Ashbya gossypii genome as a tool for mapping the ancient Saccharomyces cerevisiae genome.</title>
        <authorList>
            <person name="Dietrich F.S."/>
            <person name="Voegeli S."/>
            <person name="Brachat S."/>
            <person name="Lerch A."/>
            <person name="Gates K."/>
            <person name="Steiner S."/>
            <person name="Mohr C."/>
            <person name="Pohlmann R."/>
            <person name="Luedi P."/>
            <person name="Choi S."/>
            <person name="Wing R.A."/>
            <person name="Flavier A."/>
            <person name="Gaffney T.D."/>
            <person name="Philippsen P."/>
        </authorList>
    </citation>
    <scope>NUCLEOTIDE SEQUENCE [LARGE SCALE GENOMIC DNA]</scope>
    <source>
        <strain evidence="3">ATCC 10895 / CBS 109.51 / FGSC 9923 / NRRL Y-1056</strain>
    </source>
</reference>
<dbReference type="PROSITE" id="PS00383">
    <property type="entry name" value="TYR_PHOSPHATASE_1"/>
    <property type="match status" value="1"/>
</dbReference>
<dbReference type="GeneID" id="4622432"/>
<dbReference type="InterPro" id="IPR026893">
    <property type="entry name" value="Tyr/Ser_Pase_IphP-type"/>
</dbReference>
<dbReference type="RefSeq" id="NP_986148.1">
    <property type="nucleotide sequence ID" value="NM_212284.1"/>
</dbReference>
<keyword evidence="3" id="KW-1185">Reference proteome</keyword>
<reference evidence="3" key="2">
    <citation type="journal article" date="2013" name="G3 (Bethesda)">
        <title>Genomes of Ashbya fungi isolated from insects reveal four mating-type loci, numerous translocations, lack of transposons, and distinct gene duplications.</title>
        <authorList>
            <person name="Dietrich F.S."/>
            <person name="Voegeli S."/>
            <person name="Kuo S."/>
            <person name="Philippsen P."/>
        </authorList>
    </citation>
    <scope>GENOME REANNOTATION</scope>
    <source>
        <strain evidence="3">ATCC 10895 / CBS 109.51 / FGSC 9923 / NRRL Y-1056</strain>
    </source>
</reference>
<dbReference type="EMBL" id="AE016819">
    <property type="protein sequence ID" value="AAS53972.1"/>
    <property type="molecule type" value="Genomic_DNA"/>
</dbReference>
<dbReference type="Proteomes" id="UP000000591">
    <property type="component" value="Chromosome VI"/>
</dbReference>
<dbReference type="OMA" id="RNYCYQK"/>
<dbReference type="InterPro" id="IPR016130">
    <property type="entry name" value="Tyr_Pase_AS"/>
</dbReference>
<sequence>MTGQLRSPCLPRVSLARAVRPQIYIYPKARVSPWPGTMNAMMERVRGEVACRVAENPHEEVSPLSETEQFVYLTHSAYHRERGIAGILTKPYSLRFATIKERLVNESTYALPLHKLVLLLHGNRSHKNSNFQPHLAERLSQEGYYVLRIDFRGLGDSEDCGNPAVGRTLEQDVEDISTVYEFAASDACVELVGHALTLDTIVAHSRGVLSMFEFALRHPVRNLVNCCGRFEATGWLERVMRTYPNFSADKGIPCVALRHGERQEIWLPEPEVLSVATTQIDRYANIDVQTWVVSIYGTADAVIPLTAAGNFANMFRGRHTLEIVVGAGHDFYGLPDDENLMELPTKKGRVCYHSVLASKVVLHLRNKNQAEQFHSLNRTLEIPTRPGVLLPRWPLPHDFSRISNFRDLGGYMTASGRRVRHGILYRCANPCDVTPEALQYMKDVLQIAQVFDLRATAEAAEAGILSGIPVCSVPFNKNMSMSPEEVARHYQDIFISTHNIPAAYEGILENSVESIGRFFRAIVDGTVGRGRAAIFHCAVGKDRTGILAMLVLGLLGVDADTIAHEYELTTIGITTEKKIYDLLAASSSKFYDIMGPAGRTIAREYQLTQTKIRDNILASPYEAMRVFIDRFLAIHGSFSAYFESKLGLQPEDIKLIRHQLLE</sequence>
<dbReference type="SUPFAM" id="SSF52799">
    <property type="entry name" value="(Phosphotyrosine protein) phosphatases II"/>
    <property type="match status" value="1"/>
</dbReference>
<dbReference type="GO" id="GO:0004721">
    <property type="term" value="F:phosphoprotein phosphatase activity"/>
    <property type="evidence" value="ECO:0007669"/>
    <property type="project" value="InterPro"/>
</dbReference>
<dbReference type="InterPro" id="IPR029021">
    <property type="entry name" value="Prot-tyrosine_phosphatase-like"/>
</dbReference>
<feature type="domain" description="Serine aminopeptidase S33" evidence="1">
    <location>
        <begin position="114"/>
        <end position="223"/>
    </location>
</feature>
<dbReference type="InterPro" id="IPR022742">
    <property type="entry name" value="Hydrolase_4"/>
</dbReference>
<dbReference type="OrthoDB" id="449382at2759"/>
<organism evidence="2 3">
    <name type="scientific">Eremothecium gossypii (strain ATCC 10895 / CBS 109.51 / FGSC 9923 / NRRL Y-1056)</name>
    <name type="common">Yeast</name>
    <name type="synonym">Ashbya gossypii</name>
    <dbReference type="NCBI Taxonomy" id="284811"/>
    <lineage>
        <taxon>Eukaryota</taxon>
        <taxon>Fungi</taxon>
        <taxon>Dikarya</taxon>
        <taxon>Ascomycota</taxon>
        <taxon>Saccharomycotina</taxon>
        <taxon>Saccharomycetes</taxon>
        <taxon>Saccharomycetales</taxon>
        <taxon>Saccharomycetaceae</taxon>
        <taxon>Eremothecium</taxon>
    </lineage>
</organism>
<dbReference type="Pfam" id="PF13350">
    <property type="entry name" value="Y_phosphatase3"/>
    <property type="match status" value="1"/>
</dbReference>
<dbReference type="Gene3D" id="3.90.190.10">
    <property type="entry name" value="Protein tyrosine phosphatase superfamily"/>
    <property type="match status" value="1"/>
</dbReference>
<dbReference type="PANTHER" id="PTHR42886:SF53">
    <property type="entry name" value="ALPHA_BETA-HYDROLASES SUPERFAMILY PROTEIN"/>
    <property type="match status" value="1"/>
</dbReference>
<evidence type="ECO:0000259" key="1">
    <source>
        <dbReference type="Pfam" id="PF12146"/>
    </source>
</evidence>
<dbReference type="SUPFAM" id="SSF53474">
    <property type="entry name" value="alpha/beta-Hydrolases"/>
    <property type="match status" value="1"/>
</dbReference>
<evidence type="ECO:0000313" key="2">
    <source>
        <dbReference type="EMBL" id="AAS53972.1"/>
    </source>
</evidence>
<name>Q752H2_EREGS</name>
<dbReference type="AlphaFoldDB" id="Q752H2"/>
<dbReference type="InParanoid" id="Q752H2"/>
<accession>Q752H2</accession>
<gene>
    <name evidence="2" type="ORF">AGOS_AFR601C</name>
</gene>
<dbReference type="InterPro" id="IPR029058">
    <property type="entry name" value="AB_hydrolase_fold"/>
</dbReference>
<evidence type="ECO:0000313" key="3">
    <source>
        <dbReference type="Proteomes" id="UP000000591"/>
    </source>
</evidence>
<proteinExistence type="predicted"/>
<protein>
    <submittedName>
        <fullName evidence="2">AFR601Cp</fullName>
    </submittedName>
</protein>